<dbReference type="InterPro" id="IPR050109">
    <property type="entry name" value="HTH-type_TetR-like_transc_reg"/>
</dbReference>
<reference evidence="8" key="1">
    <citation type="journal article" date="2019" name="Int. J. Syst. Evol. Microbiol.">
        <title>The Global Catalogue of Microorganisms (GCM) 10K type strain sequencing project: providing services to taxonomists for standard genome sequencing and annotation.</title>
        <authorList>
            <consortium name="The Broad Institute Genomics Platform"/>
            <consortium name="The Broad Institute Genome Sequencing Center for Infectious Disease"/>
            <person name="Wu L."/>
            <person name="Ma J."/>
        </authorList>
    </citation>
    <scope>NUCLEOTIDE SEQUENCE [LARGE SCALE GENOMIC DNA]</scope>
    <source>
        <strain evidence="8">DT72</strain>
    </source>
</reference>
<dbReference type="SUPFAM" id="SSF46689">
    <property type="entry name" value="Homeodomain-like"/>
    <property type="match status" value="2"/>
</dbReference>
<feature type="region of interest" description="Disordered" evidence="5">
    <location>
        <begin position="1"/>
        <end position="23"/>
    </location>
</feature>
<dbReference type="Pfam" id="PF00440">
    <property type="entry name" value="TetR_N"/>
    <property type="match status" value="2"/>
</dbReference>
<name>A0ABW4P9U6_9NOCA</name>
<evidence type="ECO:0000313" key="7">
    <source>
        <dbReference type="EMBL" id="MFD1814813.1"/>
    </source>
</evidence>
<dbReference type="InterPro" id="IPR009057">
    <property type="entry name" value="Homeodomain-like_sf"/>
</dbReference>
<evidence type="ECO:0000256" key="2">
    <source>
        <dbReference type="ARBA" id="ARBA00023125"/>
    </source>
</evidence>
<dbReference type="PRINTS" id="PR00455">
    <property type="entry name" value="HTHTETR"/>
</dbReference>
<evidence type="ECO:0000259" key="6">
    <source>
        <dbReference type="PROSITE" id="PS50977"/>
    </source>
</evidence>
<keyword evidence="2 4" id="KW-0238">DNA-binding</keyword>
<organism evidence="7 8">
    <name type="scientific">Rhodococcus gannanensis</name>
    <dbReference type="NCBI Taxonomy" id="1960308"/>
    <lineage>
        <taxon>Bacteria</taxon>
        <taxon>Bacillati</taxon>
        <taxon>Actinomycetota</taxon>
        <taxon>Actinomycetes</taxon>
        <taxon>Mycobacteriales</taxon>
        <taxon>Nocardiaceae</taxon>
        <taxon>Rhodococcus</taxon>
    </lineage>
</organism>
<evidence type="ECO:0000256" key="4">
    <source>
        <dbReference type="PROSITE-ProRule" id="PRU00335"/>
    </source>
</evidence>
<comment type="caution">
    <text evidence="7">The sequence shown here is derived from an EMBL/GenBank/DDBJ whole genome shotgun (WGS) entry which is preliminary data.</text>
</comment>
<keyword evidence="8" id="KW-1185">Reference proteome</keyword>
<dbReference type="PANTHER" id="PTHR30055:SF234">
    <property type="entry name" value="HTH-TYPE TRANSCRIPTIONAL REGULATOR BETI"/>
    <property type="match status" value="1"/>
</dbReference>
<dbReference type="EMBL" id="JBHUFB010000020">
    <property type="protein sequence ID" value="MFD1814813.1"/>
    <property type="molecule type" value="Genomic_DNA"/>
</dbReference>
<dbReference type="RefSeq" id="WP_378487282.1">
    <property type="nucleotide sequence ID" value="NZ_JBHUFB010000020.1"/>
</dbReference>
<dbReference type="InterPro" id="IPR001647">
    <property type="entry name" value="HTH_TetR"/>
</dbReference>
<feature type="domain" description="HTH tetR-type" evidence="6">
    <location>
        <begin position="21"/>
        <end position="81"/>
    </location>
</feature>
<feature type="domain" description="HTH tetR-type" evidence="6">
    <location>
        <begin position="227"/>
        <end position="287"/>
    </location>
</feature>
<evidence type="ECO:0000313" key="8">
    <source>
        <dbReference type="Proteomes" id="UP001597286"/>
    </source>
</evidence>
<proteinExistence type="predicted"/>
<dbReference type="Gene3D" id="1.10.10.60">
    <property type="entry name" value="Homeodomain-like"/>
    <property type="match status" value="2"/>
</dbReference>
<feature type="DNA-binding region" description="H-T-H motif" evidence="4">
    <location>
        <begin position="250"/>
        <end position="269"/>
    </location>
</feature>
<gene>
    <name evidence="7" type="ORF">ACFSJG_21555</name>
</gene>
<dbReference type="PANTHER" id="PTHR30055">
    <property type="entry name" value="HTH-TYPE TRANSCRIPTIONAL REGULATOR RUTR"/>
    <property type="match status" value="1"/>
</dbReference>
<dbReference type="Gene3D" id="1.10.357.10">
    <property type="entry name" value="Tetracycline Repressor, domain 2"/>
    <property type="match status" value="2"/>
</dbReference>
<keyword evidence="1" id="KW-0805">Transcription regulation</keyword>
<protein>
    <submittedName>
        <fullName evidence="7">TetR/AcrR family transcriptional regulator</fullName>
    </submittedName>
</protein>
<dbReference type="PROSITE" id="PS50977">
    <property type="entry name" value="HTH_TETR_2"/>
    <property type="match status" value="2"/>
</dbReference>
<evidence type="ECO:0000256" key="3">
    <source>
        <dbReference type="ARBA" id="ARBA00023163"/>
    </source>
</evidence>
<keyword evidence="3" id="KW-0804">Transcription</keyword>
<feature type="DNA-binding region" description="H-T-H motif" evidence="4">
    <location>
        <begin position="44"/>
        <end position="63"/>
    </location>
</feature>
<sequence length="408" mass="43824">MTQSTRSRSVPDPSAPRKRPKNRKAQIALVAAEAFSERGYHAVGVDDIAARLGISGPALYRHFPNKYALFVQAALGTVGSLRAAAEGAVEAQSDADPEGRLDAIVNALLTTTIENRTTGGLYRWEGRYLQPDDRALMRADFAALNAGLMAPLAEMRPELTGPDAGAIAASTLSVIGSITAHRATLANRRIEKLLHGAAWAVLRCDLGSAAPAQTTIEDPSAGGLSVTSKRELLLTEAMKIFDRRGYHESSIEEIGAAAGINASSVYRHFPSKADLLAAAFYRAADRLAVATQSALGSTSDPAEALERLTGAYIDLAFAHPDVIAVYFAEIGNLPASERTSLRNVQRLHIEEWVNLLTAVHPDRQQAEARFLVHAALGQTLDVGRQMRFDTGAQARGRMQKLMLTVLHS</sequence>
<dbReference type="Proteomes" id="UP001597286">
    <property type="component" value="Unassembled WGS sequence"/>
</dbReference>
<evidence type="ECO:0000256" key="1">
    <source>
        <dbReference type="ARBA" id="ARBA00023015"/>
    </source>
</evidence>
<evidence type="ECO:0000256" key="5">
    <source>
        <dbReference type="SAM" id="MobiDB-lite"/>
    </source>
</evidence>
<accession>A0ABW4P9U6</accession>